<dbReference type="EMBL" id="JBHSAX010000004">
    <property type="protein sequence ID" value="MFC3961373.1"/>
    <property type="molecule type" value="Genomic_DNA"/>
</dbReference>
<evidence type="ECO:0000313" key="1">
    <source>
        <dbReference type="EMBL" id="MFC3961373.1"/>
    </source>
</evidence>
<sequence>MRTWWPRVSAAGAGIALLLALPTLRWQARNGWPQLRPVREQTAVWRCTGRREPWPELWPRLRHLDVG</sequence>
<dbReference type="RefSeq" id="WP_378611121.1">
    <property type="nucleotide sequence ID" value="NZ_JBHSAX010000004.1"/>
</dbReference>
<name>A0ABV8DN69_9NOCA</name>
<comment type="caution">
    <text evidence="1">The sequence shown here is derived from an EMBL/GenBank/DDBJ whole genome shotgun (WGS) entry which is preliminary data.</text>
</comment>
<protein>
    <submittedName>
        <fullName evidence="1">Uncharacterized protein</fullName>
    </submittedName>
</protein>
<evidence type="ECO:0000313" key="2">
    <source>
        <dbReference type="Proteomes" id="UP001595696"/>
    </source>
</evidence>
<accession>A0ABV8DN69</accession>
<proteinExistence type="predicted"/>
<reference evidence="2" key="1">
    <citation type="journal article" date="2019" name="Int. J. Syst. Evol. Microbiol.">
        <title>The Global Catalogue of Microorganisms (GCM) 10K type strain sequencing project: providing services to taxonomists for standard genome sequencing and annotation.</title>
        <authorList>
            <consortium name="The Broad Institute Genomics Platform"/>
            <consortium name="The Broad Institute Genome Sequencing Center for Infectious Disease"/>
            <person name="Wu L."/>
            <person name="Ma J."/>
        </authorList>
    </citation>
    <scope>NUCLEOTIDE SEQUENCE [LARGE SCALE GENOMIC DNA]</scope>
    <source>
        <strain evidence="2">CGMCC 4.7330</strain>
    </source>
</reference>
<organism evidence="1 2">
    <name type="scientific">Nocardia jiangsuensis</name>
    <dbReference type="NCBI Taxonomy" id="1691563"/>
    <lineage>
        <taxon>Bacteria</taxon>
        <taxon>Bacillati</taxon>
        <taxon>Actinomycetota</taxon>
        <taxon>Actinomycetes</taxon>
        <taxon>Mycobacteriales</taxon>
        <taxon>Nocardiaceae</taxon>
        <taxon>Nocardia</taxon>
    </lineage>
</organism>
<keyword evidence="2" id="KW-1185">Reference proteome</keyword>
<dbReference type="Proteomes" id="UP001595696">
    <property type="component" value="Unassembled WGS sequence"/>
</dbReference>
<gene>
    <name evidence="1" type="ORF">ACFO0B_05150</name>
</gene>